<sequence>MTNDLPAVAILGAGSMGGAILSGILRSGAAVERDVRVTNRSATKAAGLRQEGVVSLALESDETANLAAVEGARIVILGVKPAMVEPLLREIAPALEDDAIVVSIAAGVTTEALESIVPGAVMRAMPNTPVAVGRGVTSLAAGTRATEADVALVRRLFSAVGAVVEMPEHMVDAALAIAASGPAYVYYFTEQLAAAATGFGFDERQASALAIGTVIGAGALLDGGEPPAELRRAVTSPNGTTERAIAELERGRLGQLVARAATAARDRARELAAGG</sequence>
<feature type="domain" description="Pyrroline-5-carboxylate reductase dimerisation" evidence="10">
    <location>
        <begin position="168"/>
        <end position="271"/>
    </location>
</feature>
<evidence type="ECO:0000313" key="12">
    <source>
        <dbReference type="Proteomes" id="UP001321506"/>
    </source>
</evidence>
<dbReference type="PIRSF" id="PIRSF000193">
    <property type="entry name" value="Pyrrol-5-carb_rd"/>
    <property type="match status" value="1"/>
</dbReference>
<feature type="domain" description="Pyrroline-5-carboxylate reductase catalytic N-terminal" evidence="9">
    <location>
        <begin position="8"/>
        <end position="107"/>
    </location>
</feature>
<evidence type="ECO:0000256" key="3">
    <source>
        <dbReference type="ARBA" id="ARBA00023002"/>
    </source>
</evidence>
<dbReference type="Gene3D" id="1.10.3730.10">
    <property type="entry name" value="ProC C-terminal domain-like"/>
    <property type="match status" value="1"/>
</dbReference>
<protein>
    <recommendedName>
        <fullName evidence="5 6">Pyrroline-5-carboxylate reductase</fullName>
        <shortName evidence="5">P5C reductase</shortName>
        <shortName evidence="5">P5CR</shortName>
        <ecNumber evidence="5 6">1.5.1.2</ecNumber>
    </recommendedName>
    <alternativeName>
        <fullName evidence="5">PCA reductase</fullName>
    </alternativeName>
</protein>
<comment type="pathway">
    <text evidence="5 8">Amino-acid biosynthesis; L-proline biosynthesis; L-proline from L-glutamate 5-semialdehyde: step 1/1.</text>
</comment>
<evidence type="ECO:0000256" key="4">
    <source>
        <dbReference type="ARBA" id="ARBA00058118"/>
    </source>
</evidence>
<dbReference type="InterPro" id="IPR036291">
    <property type="entry name" value="NAD(P)-bd_dom_sf"/>
</dbReference>
<evidence type="ECO:0000259" key="10">
    <source>
        <dbReference type="Pfam" id="PF14748"/>
    </source>
</evidence>
<comment type="similarity">
    <text evidence="1 5 8">Belongs to the pyrroline-5-carboxylate reductase family.</text>
</comment>
<dbReference type="HAMAP" id="MF_01925">
    <property type="entry name" value="P5C_reductase"/>
    <property type="match status" value="1"/>
</dbReference>
<evidence type="ECO:0000256" key="7">
    <source>
        <dbReference type="PIRSR" id="PIRSR000193-1"/>
    </source>
</evidence>
<name>A0AAW6TA36_9MICO</name>
<dbReference type="GO" id="GO:0055129">
    <property type="term" value="P:L-proline biosynthetic process"/>
    <property type="evidence" value="ECO:0007669"/>
    <property type="project" value="UniProtKB-UniRule"/>
</dbReference>
<keyword evidence="5 8" id="KW-0641">Proline biosynthesis</keyword>
<evidence type="ECO:0000256" key="8">
    <source>
        <dbReference type="RuleBase" id="RU003903"/>
    </source>
</evidence>
<dbReference type="InterPro" id="IPR008927">
    <property type="entry name" value="6-PGluconate_DH-like_C_sf"/>
</dbReference>
<dbReference type="Pfam" id="PF14748">
    <property type="entry name" value="P5CR_dimer"/>
    <property type="match status" value="1"/>
</dbReference>
<keyword evidence="12" id="KW-1185">Reference proteome</keyword>
<keyword evidence="5 8" id="KW-0028">Amino-acid biosynthesis</keyword>
<comment type="catalytic activity">
    <reaction evidence="5">
        <text>L-proline + NAD(+) = (S)-1-pyrroline-5-carboxylate + NADH + 2 H(+)</text>
        <dbReference type="Rhea" id="RHEA:14105"/>
        <dbReference type="ChEBI" id="CHEBI:15378"/>
        <dbReference type="ChEBI" id="CHEBI:17388"/>
        <dbReference type="ChEBI" id="CHEBI:57540"/>
        <dbReference type="ChEBI" id="CHEBI:57945"/>
        <dbReference type="ChEBI" id="CHEBI:60039"/>
        <dbReference type="EC" id="1.5.1.2"/>
    </reaction>
</comment>
<evidence type="ECO:0000256" key="6">
    <source>
        <dbReference type="NCBIfam" id="TIGR00112"/>
    </source>
</evidence>
<dbReference type="SUPFAM" id="SSF48179">
    <property type="entry name" value="6-phosphogluconate dehydrogenase C-terminal domain-like"/>
    <property type="match status" value="1"/>
</dbReference>
<dbReference type="SUPFAM" id="SSF51735">
    <property type="entry name" value="NAD(P)-binding Rossmann-fold domains"/>
    <property type="match status" value="1"/>
</dbReference>
<evidence type="ECO:0000256" key="1">
    <source>
        <dbReference type="ARBA" id="ARBA00005525"/>
    </source>
</evidence>
<dbReference type="FunFam" id="1.10.3730.10:FF:000001">
    <property type="entry name" value="Pyrroline-5-carboxylate reductase"/>
    <property type="match status" value="1"/>
</dbReference>
<reference evidence="11 12" key="1">
    <citation type="submission" date="2023-04" db="EMBL/GenBank/DDBJ databases">
        <title>Klugiella caeni sp. nov. isolated from the sludge of biochemical tank.</title>
        <authorList>
            <person name="Geng K."/>
        </authorList>
    </citation>
    <scope>NUCLEOTIDE SEQUENCE [LARGE SCALE GENOMIC DNA]</scope>
    <source>
        <strain evidence="11 12">YN-L-19</strain>
    </source>
</reference>
<accession>A0AAW6TA36</accession>
<dbReference type="EC" id="1.5.1.2" evidence="5 6"/>
<dbReference type="PROSITE" id="PS00521">
    <property type="entry name" value="P5CR"/>
    <property type="match status" value="1"/>
</dbReference>
<feature type="binding site" evidence="7">
    <location>
        <begin position="11"/>
        <end position="16"/>
    </location>
    <ligand>
        <name>NADP(+)</name>
        <dbReference type="ChEBI" id="CHEBI:58349"/>
    </ligand>
</feature>
<feature type="binding site" evidence="7">
    <location>
        <position position="65"/>
    </location>
    <ligand>
        <name>NADPH</name>
        <dbReference type="ChEBI" id="CHEBI:57783"/>
    </ligand>
</feature>
<dbReference type="Proteomes" id="UP001321506">
    <property type="component" value="Unassembled WGS sequence"/>
</dbReference>
<dbReference type="InterPro" id="IPR000304">
    <property type="entry name" value="Pyrroline-COOH_reductase"/>
</dbReference>
<gene>
    <name evidence="5 11" type="primary">proC</name>
    <name evidence="11" type="ORF">QF206_08165</name>
</gene>
<evidence type="ECO:0000256" key="2">
    <source>
        <dbReference type="ARBA" id="ARBA00022857"/>
    </source>
</evidence>
<dbReference type="InterPro" id="IPR028939">
    <property type="entry name" value="P5C_Rdtase_cat_N"/>
</dbReference>
<proteinExistence type="inferred from homology"/>
<keyword evidence="3 5" id="KW-0560">Oxidoreductase</keyword>
<comment type="subcellular location">
    <subcellularLocation>
        <location evidence="5">Cytoplasm</location>
    </subcellularLocation>
</comment>
<evidence type="ECO:0000256" key="5">
    <source>
        <dbReference type="HAMAP-Rule" id="MF_01925"/>
    </source>
</evidence>
<dbReference type="InterPro" id="IPR053790">
    <property type="entry name" value="P5CR-like_CS"/>
</dbReference>
<evidence type="ECO:0000313" key="11">
    <source>
        <dbReference type="EMBL" id="MDI2098935.1"/>
    </source>
</evidence>
<dbReference type="InterPro" id="IPR029036">
    <property type="entry name" value="P5CR_dimer"/>
</dbReference>
<dbReference type="EMBL" id="JASATX010000003">
    <property type="protein sequence ID" value="MDI2098935.1"/>
    <property type="molecule type" value="Genomic_DNA"/>
</dbReference>
<dbReference type="Gene3D" id="3.40.50.720">
    <property type="entry name" value="NAD(P)-binding Rossmann-like Domain"/>
    <property type="match status" value="1"/>
</dbReference>
<comment type="function">
    <text evidence="4 5">Catalyzes the reduction of 1-pyrroline-5-carboxylate (PCA) to L-proline.</text>
</comment>
<dbReference type="PANTHER" id="PTHR11645:SF0">
    <property type="entry name" value="PYRROLINE-5-CARBOXYLATE REDUCTASE 3"/>
    <property type="match status" value="1"/>
</dbReference>
<dbReference type="GO" id="GO:0005737">
    <property type="term" value="C:cytoplasm"/>
    <property type="evidence" value="ECO:0007669"/>
    <property type="project" value="UniProtKB-SubCell"/>
</dbReference>
<dbReference type="PANTHER" id="PTHR11645">
    <property type="entry name" value="PYRROLINE-5-CARBOXYLATE REDUCTASE"/>
    <property type="match status" value="1"/>
</dbReference>
<organism evidence="11 12">
    <name type="scientific">Ruicaihuangia caeni</name>
    <dbReference type="NCBI Taxonomy" id="3042517"/>
    <lineage>
        <taxon>Bacteria</taxon>
        <taxon>Bacillati</taxon>
        <taxon>Actinomycetota</taxon>
        <taxon>Actinomycetes</taxon>
        <taxon>Micrococcales</taxon>
        <taxon>Microbacteriaceae</taxon>
        <taxon>Ruicaihuangia</taxon>
    </lineage>
</organism>
<comment type="caution">
    <text evidence="11">The sequence shown here is derived from an EMBL/GenBank/DDBJ whole genome shotgun (WGS) entry which is preliminary data.</text>
</comment>
<dbReference type="GO" id="GO:0004735">
    <property type="term" value="F:pyrroline-5-carboxylate reductase activity"/>
    <property type="evidence" value="ECO:0007669"/>
    <property type="project" value="UniProtKB-UniRule"/>
</dbReference>
<comment type="catalytic activity">
    <reaction evidence="5 8">
        <text>L-proline + NADP(+) = (S)-1-pyrroline-5-carboxylate + NADPH + 2 H(+)</text>
        <dbReference type="Rhea" id="RHEA:14109"/>
        <dbReference type="ChEBI" id="CHEBI:15378"/>
        <dbReference type="ChEBI" id="CHEBI:17388"/>
        <dbReference type="ChEBI" id="CHEBI:57783"/>
        <dbReference type="ChEBI" id="CHEBI:58349"/>
        <dbReference type="ChEBI" id="CHEBI:60039"/>
        <dbReference type="EC" id="1.5.1.2"/>
    </reaction>
</comment>
<evidence type="ECO:0000259" key="9">
    <source>
        <dbReference type="Pfam" id="PF03807"/>
    </source>
</evidence>
<dbReference type="Pfam" id="PF03807">
    <property type="entry name" value="F420_oxidored"/>
    <property type="match status" value="1"/>
</dbReference>
<dbReference type="NCBIfam" id="TIGR00112">
    <property type="entry name" value="proC"/>
    <property type="match status" value="1"/>
</dbReference>
<keyword evidence="2 5" id="KW-0521">NADP</keyword>
<keyword evidence="5" id="KW-0963">Cytoplasm</keyword>
<dbReference type="RefSeq" id="WP_281488724.1">
    <property type="nucleotide sequence ID" value="NZ_JASATX010000003.1"/>
</dbReference>
<dbReference type="AlphaFoldDB" id="A0AAW6TA36"/>